<evidence type="ECO:0000313" key="2">
    <source>
        <dbReference type="EMBL" id="GAH35259.1"/>
    </source>
</evidence>
<proteinExistence type="predicted"/>
<feature type="non-terminal residue" evidence="2">
    <location>
        <position position="117"/>
    </location>
</feature>
<organism evidence="2">
    <name type="scientific">marine sediment metagenome</name>
    <dbReference type="NCBI Taxonomy" id="412755"/>
    <lineage>
        <taxon>unclassified sequences</taxon>
        <taxon>metagenomes</taxon>
        <taxon>ecological metagenomes</taxon>
    </lineage>
</organism>
<dbReference type="AlphaFoldDB" id="X1G0Y2"/>
<feature type="region of interest" description="Disordered" evidence="1">
    <location>
        <begin position="55"/>
        <end position="88"/>
    </location>
</feature>
<gene>
    <name evidence="2" type="ORF">S03H2_13137</name>
</gene>
<protein>
    <recommendedName>
        <fullName evidence="3">TonB-dependent receptor plug domain-containing protein</fullName>
    </recommendedName>
</protein>
<accession>X1G0Y2</accession>
<feature type="compositionally biased region" description="Polar residues" evidence="1">
    <location>
        <begin position="65"/>
        <end position="75"/>
    </location>
</feature>
<evidence type="ECO:0008006" key="3">
    <source>
        <dbReference type="Google" id="ProtNLM"/>
    </source>
</evidence>
<name>X1G0Y2_9ZZZZ</name>
<comment type="caution">
    <text evidence="2">The sequence shown here is derived from an EMBL/GenBank/DDBJ whole genome shotgun (WGS) entry which is preliminary data.</text>
</comment>
<evidence type="ECO:0000256" key="1">
    <source>
        <dbReference type="SAM" id="MobiDB-lite"/>
    </source>
</evidence>
<sequence>MSSTISRPRPLRGLINAVVVSALPATVLSAPSAVEAQTADMLPAITVTQSRIATTGVARAPTTEVPPTNNDTGNTEAAGKSPGATSGIVGTSTSVITAEDIARSPAQTLPEIIGQLP</sequence>
<dbReference type="EMBL" id="BARU01006670">
    <property type="protein sequence ID" value="GAH35259.1"/>
    <property type="molecule type" value="Genomic_DNA"/>
</dbReference>
<reference evidence="2" key="1">
    <citation type="journal article" date="2014" name="Front. Microbiol.">
        <title>High frequency of phylogenetically diverse reductive dehalogenase-homologous genes in deep subseafloor sedimentary metagenomes.</title>
        <authorList>
            <person name="Kawai M."/>
            <person name="Futagami T."/>
            <person name="Toyoda A."/>
            <person name="Takaki Y."/>
            <person name="Nishi S."/>
            <person name="Hori S."/>
            <person name="Arai W."/>
            <person name="Tsubouchi T."/>
            <person name="Morono Y."/>
            <person name="Uchiyama I."/>
            <person name="Ito T."/>
            <person name="Fujiyama A."/>
            <person name="Inagaki F."/>
            <person name="Takami H."/>
        </authorList>
    </citation>
    <scope>NUCLEOTIDE SEQUENCE</scope>
    <source>
        <strain evidence="2">Expedition CK06-06</strain>
    </source>
</reference>